<accession>A0A6A5ZCH6</accession>
<keyword evidence="5" id="KW-1185">Reference proteome</keyword>
<dbReference type="PROSITE" id="PS50089">
    <property type="entry name" value="ZF_RING_2"/>
    <property type="match status" value="1"/>
</dbReference>
<keyword evidence="1" id="KW-0863">Zinc-finger</keyword>
<proteinExistence type="predicted"/>
<keyword evidence="1" id="KW-0862">Zinc</keyword>
<evidence type="ECO:0000259" key="3">
    <source>
        <dbReference type="PROSITE" id="PS50089"/>
    </source>
</evidence>
<feature type="transmembrane region" description="Helical" evidence="2">
    <location>
        <begin position="157"/>
        <end position="179"/>
    </location>
</feature>
<keyword evidence="2" id="KW-0812">Transmembrane</keyword>
<evidence type="ECO:0000313" key="4">
    <source>
        <dbReference type="EMBL" id="KAF2117190.1"/>
    </source>
</evidence>
<dbReference type="Proteomes" id="UP000799770">
    <property type="component" value="Unassembled WGS sequence"/>
</dbReference>
<feature type="transmembrane region" description="Helical" evidence="2">
    <location>
        <begin position="199"/>
        <end position="218"/>
    </location>
</feature>
<name>A0A6A5ZCH6_9PLEO</name>
<keyword evidence="1" id="KW-0479">Metal-binding</keyword>
<protein>
    <recommendedName>
        <fullName evidence="3">RING-type domain-containing protein</fullName>
    </recommendedName>
</protein>
<keyword evidence="2" id="KW-0472">Membrane</keyword>
<organism evidence="4 5">
    <name type="scientific">Lophiotrema nucula</name>
    <dbReference type="NCBI Taxonomy" id="690887"/>
    <lineage>
        <taxon>Eukaryota</taxon>
        <taxon>Fungi</taxon>
        <taxon>Dikarya</taxon>
        <taxon>Ascomycota</taxon>
        <taxon>Pezizomycotina</taxon>
        <taxon>Dothideomycetes</taxon>
        <taxon>Pleosporomycetidae</taxon>
        <taxon>Pleosporales</taxon>
        <taxon>Lophiotremataceae</taxon>
        <taxon>Lophiotrema</taxon>
    </lineage>
</organism>
<dbReference type="GO" id="GO:0008270">
    <property type="term" value="F:zinc ion binding"/>
    <property type="evidence" value="ECO:0007669"/>
    <property type="project" value="UniProtKB-KW"/>
</dbReference>
<dbReference type="SUPFAM" id="SSF57850">
    <property type="entry name" value="RING/U-box"/>
    <property type="match status" value="1"/>
</dbReference>
<dbReference type="InterPro" id="IPR001841">
    <property type="entry name" value="Znf_RING"/>
</dbReference>
<gene>
    <name evidence="4" type="ORF">BDV96DRAFT_598117</name>
</gene>
<keyword evidence="2" id="KW-1133">Transmembrane helix</keyword>
<dbReference type="Gene3D" id="3.30.40.10">
    <property type="entry name" value="Zinc/RING finger domain, C3HC4 (zinc finger)"/>
    <property type="match status" value="1"/>
</dbReference>
<dbReference type="OrthoDB" id="3800373at2759"/>
<evidence type="ECO:0000256" key="1">
    <source>
        <dbReference type="PROSITE-ProRule" id="PRU00175"/>
    </source>
</evidence>
<sequence>MPQLLRSVLISADLFDLDTGVEVNPDDVCLICKEPFYPFSEDGCRPVRIMSCGHIVGDSCFESWVRTAPDKCPYWNHLLHPKTPPGNQPINILRRVCNSKWFKAQDDGMIVCFAEAEMREGGFDLDGTARAALANGSITVKGALGLFIATVKCHAKLSILFAVIVAVLICPFMFVYLYMLQKGKFSFPSGVLWWSFQLALWNHLAFDLVVLCLIGTGLTRRNVH</sequence>
<dbReference type="InterPro" id="IPR013083">
    <property type="entry name" value="Znf_RING/FYVE/PHD"/>
</dbReference>
<dbReference type="AlphaFoldDB" id="A0A6A5ZCH6"/>
<feature type="domain" description="RING-type" evidence="3">
    <location>
        <begin position="29"/>
        <end position="76"/>
    </location>
</feature>
<reference evidence="4" key="1">
    <citation type="journal article" date="2020" name="Stud. Mycol.">
        <title>101 Dothideomycetes genomes: a test case for predicting lifestyles and emergence of pathogens.</title>
        <authorList>
            <person name="Haridas S."/>
            <person name="Albert R."/>
            <person name="Binder M."/>
            <person name="Bloem J."/>
            <person name="Labutti K."/>
            <person name="Salamov A."/>
            <person name="Andreopoulos B."/>
            <person name="Baker S."/>
            <person name="Barry K."/>
            <person name="Bills G."/>
            <person name="Bluhm B."/>
            <person name="Cannon C."/>
            <person name="Castanera R."/>
            <person name="Culley D."/>
            <person name="Daum C."/>
            <person name="Ezra D."/>
            <person name="Gonzalez J."/>
            <person name="Henrissat B."/>
            <person name="Kuo A."/>
            <person name="Liang C."/>
            <person name="Lipzen A."/>
            <person name="Lutzoni F."/>
            <person name="Magnuson J."/>
            <person name="Mondo S."/>
            <person name="Nolan M."/>
            <person name="Ohm R."/>
            <person name="Pangilinan J."/>
            <person name="Park H.-J."/>
            <person name="Ramirez L."/>
            <person name="Alfaro M."/>
            <person name="Sun H."/>
            <person name="Tritt A."/>
            <person name="Yoshinaga Y."/>
            <person name="Zwiers L.-H."/>
            <person name="Turgeon B."/>
            <person name="Goodwin S."/>
            <person name="Spatafora J."/>
            <person name="Crous P."/>
            <person name="Grigoriev I."/>
        </authorList>
    </citation>
    <scope>NUCLEOTIDE SEQUENCE</scope>
    <source>
        <strain evidence="4">CBS 627.86</strain>
    </source>
</reference>
<evidence type="ECO:0000256" key="2">
    <source>
        <dbReference type="SAM" id="Phobius"/>
    </source>
</evidence>
<evidence type="ECO:0000313" key="5">
    <source>
        <dbReference type="Proteomes" id="UP000799770"/>
    </source>
</evidence>
<dbReference type="EMBL" id="ML977319">
    <property type="protein sequence ID" value="KAF2117190.1"/>
    <property type="molecule type" value="Genomic_DNA"/>
</dbReference>